<reference evidence="2 3" key="1">
    <citation type="submission" date="2016-11" db="EMBL/GenBank/DDBJ databases">
        <authorList>
            <person name="Varghese N."/>
            <person name="Submissions S."/>
        </authorList>
    </citation>
    <scope>NUCLEOTIDE SEQUENCE [LARGE SCALE GENOMIC DNA]</scope>
    <source>
        <strain evidence="2 3">DSM 29341</strain>
    </source>
</reference>
<dbReference type="RefSeq" id="WP_149777460.1">
    <property type="nucleotide sequence ID" value="NZ_FQVK01000045.1"/>
</dbReference>
<feature type="domain" description="SH3b" evidence="1">
    <location>
        <begin position="140"/>
        <end position="205"/>
    </location>
</feature>
<evidence type="ECO:0000259" key="1">
    <source>
        <dbReference type="PROSITE" id="PS51781"/>
    </source>
</evidence>
<evidence type="ECO:0000313" key="3">
    <source>
        <dbReference type="Proteomes" id="UP000325134"/>
    </source>
</evidence>
<sequence>MTRLIVITFAALGWVFYVASGGPDFEPRGMRAAATDPVAHTPTTVPLVAAARAGLVTKAARRPAKPDEPKPEPRPVAQTVDADALLAQVAAALQSDMSALEDQGQTFSLASLDANTALTLREAPEAPEPAETALPAPPPKDIRRVAGTRVNMRDGPGTIYPIIGKARMGQKVEVLSDSGTGWLRLRVLPEQQVGWISASLIRKSEN</sequence>
<protein>
    <submittedName>
        <fullName evidence="2">SH3 domain-containing protein</fullName>
    </submittedName>
</protein>
<organism evidence="2 3">
    <name type="scientific">Ruegeria intermedia</name>
    <dbReference type="NCBI Taxonomy" id="996115"/>
    <lineage>
        <taxon>Bacteria</taxon>
        <taxon>Pseudomonadati</taxon>
        <taxon>Pseudomonadota</taxon>
        <taxon>Alphaproteobacteria</taxon>
        <taxon>Rhodobacterales</taxon>
        <taxon>Roseobacteraceae</taxon>
        <taxon>Ruegeria</taxon>
    </lineage>
</organism>
<name>A0A1M5BMZ6_9RHOB</name>
<evidence type="ECO:0000313" key="2">
    <source>
        <dbReference type="EMBL" id="SHF43881.1"/>
    </source>
</evidence>
<dbReference type="Pfam" id="PF08239">
    <property type="entry name" value="SH3_3"/>
    <property type="match status" value="1"/>
</dbReference>
<dbReference type="AlphaFoldDB" id="A0A1M5BMZ6"/>
<proteinExistence type="predicted"/>
<keyword evidence="3" id="KW-1185">Reference proteome</keyword>
<dbReference type="InterPro" id="IPR003646">
    <property type="entry name" value="SH3-like_bac-type"/>
</dbReference>
<dbReference type="PROSITE" id="PS51781">
    <property type="entry name" value="SH3B"/>
    <property type="match status" value="1"/>
</dbReference>
<dbReference type="OrthoDB" id="7433551at2"/>
<dbReference type="SMART" id="SM00287">
    <property type="entry name" value="SH3b"/>
    <property type="match status" value="1"/>
</dbReference>
<accession>A0A1M5BMZ6</accession>
<dbReference type="EMBL" id="FQVK01000045">
    <property type="protein sequence ID" value="SHF43881.1"/>
    <property type="molecule type" value="Genomic_DNA"/>
</dbReference>
<dbReference type="Gene3D" id="2.30.30.40">
    <property type="entry name" value="SH3 Domains"/>
    <property type="match status" value="1"/>
</dbReference>
<dbReference type="Proteomes" id="UP000325134">
    <property type="component" value="Unassembled WGS sequence"/>
</dbReference>
<gene>
    <name evidence="2" type="ORF">SAMN05444279_1454</name>
</gene>